<reference evidence="4 5" key="1">
    <citation type="journal article" date="2016" name="Stand. Genomic Sci.">
        <title>Complete genome sequence of the Antarctic Halorubrum lacusprofundi type strain ACAM 34.</title>
        <authorList>
            <person name="Anderson I.J."/>
            <person name="DasSarma P."/>
            <person name="Lucas S."/>
            <person name="Copeland A."/>
            <person name="Lapidus A."/>
            <person name="Del Rio T.G."/>
            <person name="Tice H."/>
            <person name="Dalin E."/>
            <person name="Bruce D.C."/>
            <person name="Goodwin L."/>
            <person name="Pitluck S."/>
            <person name="Sims D."/>
            <person name="Brettin T.S."/>
            <person name="Detter J.C."/>
            <person name="Han C.S."/>
            <person name="Larimer F."/>
            <person name="Hauser L."/>
            <person name="Land M."/>
            <person name="Ivanova N."/>
            <person name="Richardson P."/>
            <person name="Cavicchioli R."/>
            <person name="DasSarma S."/>
            <person name="Woese C.R."/>
            <person name="Kyrpides N.C."/>
        </authorList>
    </citation>
    <scope>NUCLEOTIDE SEQUENCE [LARGE SCALE GENOMIC DNA]</scope>
    <source>
        <strain evidence="5">ATCC 49239 / DSM 5036 / JCM 8891 / ACAM 34</strain>
    </source>
</reference>
<dbReference type="HOGENOM" id="CLU_408624_0_0_2"/>
<gene>
    <name evidence="4" type="ordered locus">Hlac_0545</name>
</gene>
<evidence type="ECO:0000313" key="4">
    <source>
        <dbReference type="EMBL" id="ACM56147.1"/>
    </source>
</evidence>
<sequence length="734" mass="79685">MNNNYTKPSYTEGPFTRVMQLRDALDDYKRNTGHDTRFPGERRTVTGRFSGGEGRLVHVDADGELRDFGYPLTGQTGLVRSRVGLAVGDEVTWLDEVETQQRYVGDTTLIETVHETDRATVTRHDVTLGDAHLTRVTIDVGDDGHANVDPADLSLVVYARFAPDGRDNRVGQLRYDDAIEVYHADEHDFLASDTGFTDLRGQLPTTFPELLDDAPTDLPRDRDGDRYEEERLSGEVIVDAPFEDGVATVGTLLTDREETTREAARDRLAKLFDTLDDPDALAAAAGETIPSVPESVPAQESVVADLRVLSLLSAESGLRIAGPDFDPFYATSGGYGYTWFRDDAEISTFVLGADDRIGLGLDDWHARSAEMYVATQRPDGSWPHRVWPRDGALAPGWANARIEDGPDVDYQADQTGSVIAYLAQARAAGVDVEKLDATLVAALAGLDETLAADGRPVVCQNAWEDSAGRFAHTTATFLEAYSELALHGDGLDASALDRNGDADAPGRDLDPAILPDDLAAHARDQAVRVYDALDDLWVPERGCYALRETPEGTTDDRLDSSTLALASAHRSFDALGGDGEAEGHSGAVDAERLDRLVSHVETVVDGLAHESDEISGLIRYEGDGWRRAGQLSEKVWTVSTAWGANACAELAVLLADRDDPRAAEMVERARELLAHVSPGGTLCEPTSYLPEQFFDDGTPDSATPLGWPHAIRLATVALLDDELPQFTDRAVADD</sequence>
<organism evidence="4 5">
    <name type="scientific">Halorubrum lacusprofundi (strain ATCC 49239 / DSM 5036 / JCM 8891 / ACAM 34)</name>
    <dbReference type="NCBI Taxonomy" id="416348"/>
    <lineage>
        <taxon>Archaea</taxon>
        <taxon>Methanobacteriati</taxon>
        <taxon>Methanobacteriota</taxon>
        <taxon>Stenosarchaea group</taxon>
        <taxon>Halobacteria</taxon>
        <taxon>Halobacteriales</taxon>
        <taxon>Haloferacaceae</taxon>
        <taxon>Halorubrum</taxon>
    </lineage>
</organism>
<dbReference type="PANTHER" id="PTHR31616">
    <property type="entry name" value="TREHALASE"/>
    <property type="match status" value="1"/>
</dbReference>
<dbReference type="AlphaFoldDB" id="B9LTL3"/>
<dbReference type="EMBL" id="CP001365">
    <property type="protein sequence ID" value="ACM56147.1"/>
    <property type="molecule type" value="Genomic_DNA"/>
</dbReference>
<feature type="domain" description="GH15-like" evidence="2">
    <location>
        <begin position="314"/>
        <end position="714"/>
    </location>
</feature>
<feature type="region of interest" description="Disordered" evidence="1">
    <location>
        <begin position="206"/>
        <end position="225"/>
    </location>
</feature>
<keyword evidence="5" id="KW-1185">Reference proteome</keyword>
<dbReference type="InterPro" id="IPR058310">
    <property type="entry name" value="DUF7997"/>
</dbReference>
<name>B9LTL3_HALLT</name>
<dbReference type="Proteomes" id="UP000000740">
    <property type="component" value="Chromosome 1"/>
</dbReference>
<dbReference type="eggNOG" id="arCOG03285">
    <property type="taxonomic scope" value="Archaea"/>
</dbReference>
<dbReference type="InterPro" id="IPR011613">
    <property type="entry name" value="GH15-like"/>
</dbReference>
<dbReference type="Pfam" id="PF00723">
    <property type="entry name" value="Glyco_hydro_15"/>
    <property type="match status" value="1"/>
</dbReference>
<dbReference type="Gene3D" id="1.50.10.10">
    <property type="match status" value="1"/>
</dbReference>
<evidence type="ECO:0000313" key="5">
    <source>
        <dbReference type="Proteomes" id="UP000000740"/>
    </source>
</evidence>
<evidence type="ECO:0000259" key="3">
    <source>
        <dbReference type="Pfam" id="PF25978"/>
    </source>
</evidence>
<dbReference type="CAZy" id="GH15">
    <property type="family name" value="Glycoside Hydrolase Family 15"/>
</dbReference>
<dbReference type="Pfam" id="PF25978">
    <property type="entry name" value="DUF7997"/>
    <property type="match status" value="1"/>
</dbReference>
<dbReference type="GO" id="GO:0005975">
    <property type="term" value="P:carbohydrate metabolic process"/>
    <property type="evidence" value="ECO:0007669"/>
    <property type="project" value="InterPro"/>
</dbReference>
<dbReference type="GO" id="GO:0004553">
    <property type="term" value="F:hydrolase activity, hydrolyzing O-glycosyl compounds"/>
    <property type="evidence" value="ECO:0007669"/>
    <property type="project" value="TreeGrafter"/>
</dbReference>
<feature type="domain" description="DUF7997" evidence="3">
    <location>
        <begin position="19"/>
        <end position="266"/>
    </location>
</feature>
<dbReference type="SUPFAM" id="SSF48208">
    <property type="entry name" value="Six-hairpin glycosidases"/>
    <property type="match status" value="1"/>
</dbReference>
<dbReference type="InterPro" id="IPR008928">
    <property type="entry name" value="6-hairpin_glycosidase_sf"/>
</dbReference>
<evidence type="ECO:0000259" key="2">
    <source>
        <dbReference type="Pfam" id="PF00723"/>
    </source>
</evidence>
<dbReference type="InterPro" id="IPR012341">
    <property type="entry name" value="6hp_glycosidase-like_sf"/>
</dbReference>
<evidence type="ECO:0000256" key="1">
    <source>
        <dbReference type="SAM" id="MobiDB-lite"/>
    </source>
</evidence>
<dbReference type="PANTHER" id="PTHR31616:SF13">
    <property type="entry name" value="GLUCAN 1,4-ALPHA-GLUCOSIDASE"/>
    <property type="match status" value="1"/>
</dbReference>
<proteinExistence type="predicted"/>
<accession>B9LTL3</accession>
<dbReference type="KEGG" id="hla:Hlac_0545"/>
<protein>
    <submittedName>
        <fullName evidence="4">Glucan 14-alpha-glucosidase</fullName>
    </submittedName>
</protein>